<proteinExistence type="predicted"/>
<sequence>MCGEESRRGLMNEQQDYVRVLEQLQEGMGGLRKAQEQGSDVLRRMIAESPGRDAVLAHLRGELGDQKAVLSDVRKEVAAMARTVTSTHDAFTDFLERYGRHQIVANARAELTQLTVIWKADYADRQRTRNLARGLVHELTAHAVKDGSMDTATIDACVGERWLSEPTYWLAPAAMAVAARYRGDDRQVSRATSYAFSRDQAKSKLFFALTWSRMGRLGEAAWWMDRYLGSLHRDELGPEFTVLLDAIANAELGHEALTYASETMARWFREDPAALRPGPGSSRAQLKRWQPWLREFSATGPTNGFAALRELSGEGWDVIEESWKSATAASGAVRYLMEEFPVERPVYGRKGQYTDRALDHLIDQQEPDEARLQRRMAQLHELLDHEGSLEAAAFVGDLSRGEETLDFVTLLERAVFAPEQLSLGPPGRRLALSCVWESVREATAAMALRSRTLMPASMVLTVDGWSCEVPTQGTGPLDTVQVSEELRAYQENRIRSHVDAVAPSWVLTLGCGALAVLDSVLLLPFLDGAGFGLFLVLAVALACGALWGLIRVPVRRHSLREDGVRRQAESVRQLNDAVNQALGLSAEWRRGLASAAALETWSPLEQGESRA</sequence>
<dbReference type="AlphaFoldDB" id="A0A7J0CH97"/>
<dbReference type="Proteomes" id="UP000498740">
    <property type="component" value="Unassembled WGS sequence"/>
</dbReference>
<organism evidence="2 3">
    <name type="scientific">Streptomyces microflavus</name>
    <name type="common">Streptomyces lipmanii</name>
    <dbReference type="NCBI Taxonomy" id="1919"/>
    <lineage>
        <taxon>Bacteria</taxon>
        <taxon>Bacillati</taxon>
        <taxon>Actinomycetota</taxon>
        <taxon>Actinomycetes</taxon>
        <taxon>Kitasatosporales</taxon>
        <taxon>Streptomycetaceae</taxon>
        <taxon>Streptomyces</taxon>
    </lineage>
</organism>
<keyword evidence="1" id="KW-0472">Membrane</keyword>
<dbReference type="EMBL" id="BLWD01000001">
    <property type="protein sequence ID" value="GFN01860.1"/>
    <property type="molecule type" value="Genomic_DNA"/>
</dbReference>
<name>A0A7J0CH97_STRMI</name>
<feature type="transmembrane region" description="Helical" evidence="1">
    <location>
        <begin position="529"/>
        <end position="550"/>
    </location>
</feature>
<evidence type="ECO:0000313" key="3">
    <source>
        <dbReference type="Proteomes" id="UP000498740"/>
    </source>
</evidence>
<keyword evidence="1" id="KW-1133">Transmembrane helix</keyword>
<accession>A0A7J0CH97</accession>
<comment type="caution">
    <text evidence="2">The sequence shown here is derived from an EMBL/GenBank/DDBJ whole genome shotgun (WGS) entry which is preliminary data.</text>
</comment>
<gene>
    <name evidence="2" type="ORF">Smic_04160</name>
</gene>
<evidence type="ECO:0000313" key="2">
    <source>
        <dbReference type="EMBL" id="GFN01860.1"/>
    </source>
</evidence>
<reference evidence="2 3" key="1">
    <citation type="submission" date="2020-05" db="EMBL/GenBank/DDBJ databases">
        <title>Whole genome shotgun sequence of Streptomyces microflavus NBRC 13062.</title>
        <authorList>
            <person name="Komaki H."/>
            <person name="Tamura T."/>
        </authorList>
    </citation>
    <scope>NUCLEOTIDE SEQUENCE [LARGE SCALE GENOMIC DNA]</scope>
    <source>
        <strain evidence="2 3">NBRC 13062</strain>
    </source>
</reference>
<keyword evidence="1" id="KW-0812">Transmembrane</keyword>
<protein>
    <submittedName>
        <fullName evidence="2">Uncharacterized protein</fullName>
    </submittedName>
</protein>
<evidence type="ECO:0000256" key="1">
    <source>
        <dbReference type="SAM" id="Phobius"/>
    </source>
</evidence>